<organism evidence="5 6">
    <name type="scientific">Asparagus officinalis</name>
    <name type="common">Garden asparagus</name>
    <dbReference type="NCBI Taxonomy" id="4686"/>
    <lineage>
        <taxon>Eukaryota</taxon>
        <taxon>Viridiplantae</taxon>
        <taxon>Streptophyta</taxon>
        <taxon>Embryophyta</taxon>
        <taxon>Tracheophyta</taxon>
        <taxon>Spermatophyta</taxon>
        <taxon>Magnoliopsida</taxon>
        <taxon>Liliopsida</taxon>
        <taxon>Asparagales</taxon>
        <taxon>Asparagaceae</taxon>
        <taxon>Asparagoideae</taxon>
        <taxon>Asparagus</taxon>
    </lineage>
</organism>
<proteinExistence type="inferred from homology"/>
<dbReference type="PROSITE" id="PS51795">
    <property type="entry name" value="ZF_FLZ"/>
    <property type="match status" value="1"/>
</dbReference>
<evidence type="ECO:0000313" key="6">
    <source>
        <dbReference type="Proteomes" id="UP000243459"/>
    </source>
</evidence>
<dbReference type="Pfam" id="PF04570">
    <property type="entry name" value="zf-FLZ"/>
    <property type="match status" value="1"/>
</dbReference>
<keyword evidence="2" id="KW-0479">Metal-binding</keyword>
<feature type="zinc finger region" description="FLZ-type" evidence="3">
    <location>
        <begin position="1"/>
        <end position="25"/>
    </location>
</feature>
<accession>A0A5P1F4U5</accession>
<dbReference type="EMBL" id="CM007384">
    <property type="protein sequence ID" value="ONK71809.1"/>
    <property type="molecule type" value="Genomic_DNA"/>
</dbReference>
<dbReference type="Proteomes" id="UP000243459">
    <property type="component" value="Chromosome 4"/>
</dbReference>
<comment type="similarity">
    <text evidence="1">Belongs to the FLZ family.</text>
</comment>
<evidence type="ECO:0000313" key="5">
    <source>
        <dbReference type="EMBL" id="ONK71809.1"/>
    </source>
</evidence>
<dbReference type="AlphaFoldDB" id="A0A5P1F4U5"/>
<protein>
    <recommendedName>
        <fullName evidence="4">FLZ-type domain-containing protein</fullName>
    </recommendedName>
</protein>
<dbReference type="GO" id="GO:0046872">
    <property type="term" value="F:metal ion binding"/>
    <property type="evidence" value="ECO:0007669"/>
    <property type="project" value="UniProtKB-KW"/>
</dbReference>
<dbReference type="PANTHER" id="PTHR46057">
    <property type="entry name" value="FCS-LIKE ZINC FINGER 1-RELATED"/>
    <property type="match status" value="1"/>
</dbReference>
<dbReference type="InterPro" id="IPR007650">
    <property type="entry name" value="Zf-FLZ_dom"/>
</dbReference>
<sequence length="105" mass="11699">MYRGDTPFCSEECRQQQIEIDEDSEWKEMKKAVVSIMKAKEKKSDKSNAVQEISAVAIVDESAAVIVADLVGDLLNPAISAARDLIGHHDPCPQIVATFFRHDLR</sequence>
<keyword evidence="6" id="KW-1185">Reference proteome</keyword>
<evidence type="ECO:0000256" key="3">
    <source>
        <dbReference type="PROSITE-ProRule" id="PRU01131"/>
    </source>
</evidence>
<reference evidence="6" key="1">
    <citation type="journal article" date="2017" name="Nat. Commun.">
        <title>The asparagus genome sheds light on the origin and evolution of a young Y chromosome.</title>
        <authorList>
            <person name="Harkess A."/>
            <person name="Zhou J."/>
            <person name="Xu C."/>
            <person name="Bowers J.E."/>
            <person name="Van der Hulst R."/>
            <person name="Ayyampalayam S."/>
            <person name="Mercati F."/>
            <person name="Riccardi P."/>
            <person name="McKain M.R."/>
            <person name="Kakrana A."/>
            <person name="Tang H."/>
            <person name="Ray J."/>
            <person name="Groenendijk J."/>
            <person name="Arikit S."/>
            <person name="Mathioni S.M."/>
            <person name="Nakano M."/>
            <person name="Shan H."/>
            <person name="Telgmann-Rauber A."/>
            <person name="Kanno A."/>
            <person name="Yue Z."/>
            <person name="Chen H."/>
            <person name="Li W."/>
            <person name="Chen Y."/>
            <person name="Xu X."/>
            <person name="Zhang Y."/>
            <person name="Luo S."/>
            <person name="Chen H."/>
            <person name="Gao J."/>
            <person name="Mao Z."/>
            <person name="Pires J.C."/>
            <person name="Luo M."/>
            <person name="Kudrna D."/>
            <person name="Wing R.A."/>
            <person name="Meyers B.C."/>
            <person name="Yi K."/>
            <person name="Kong H."/>
            <person name="Lavrijsen P."/>
            <person name="Sunseri F."/>
            <person name="Falavigna A."/>
            <person name="Ye Y."/>
            <person name="Leebens-Mack J.H."/>
            <person name="Chen G."/>
        </authorList>
    </citation>
    <scope>NUCLEOTIDE SEQUENCE [LARGE SCALE GENOMIC DNA]</scope>
    <source>
        <strain evidence="6">cv. DH0086</strain>
    </source>
</reference>
<feature type="domain" description="FLZ-type" evidence="4">
    <location>
        <begin position="1"/>
        <end position="25"/>
    </location>
</feature>
<dbReference type="Gramene" id="ONK71809">
    <property type="protein sequence ID" value="ONK71809"/>
    <property type="gene ID" value="A4U43_C04F12620"/>
</dbReference>
<evidence type="ECO:0000259" key="4">
    <source>
        <dbReference type="PROSITE" id="PS51795"/>
    </source>
</evidence>
<evidence type="ECO:0000256" key="1">
    <source>
        <dbReference type="ARBA" id="ARBA00009374"/>
    </source>
</evidence>
<dbReference type="InterPro" id="IPR044533">
    <property type="entry name" value="FLZ1/2/3"/>
</dbReference>
<gene>
    <name evidence="5" type="ORF">A4U43_C04F12620</name>
</gene>
<evidence type="ECO:0000256" key="2">
    <source>
        <dbReference type="ARBA" id="ARBA00022723"/>
    </source>
</evidence>
<name>A0A5P1F4U5_ASPOF</name>
<dbReference type="PANTHER" id="PTHR46057:SF9">
    <property type="entry name" value="FCS-LIKE ZINC FINGER 1"/>
    <property type="match status" value="1"/>
</dbReference>